<name>A0A6N6W3Z0_9BURK</name>
<proteinExistence type="predicted"/>
<sequence length="544" mass="57544">MNTKSIALRVGLLSAALGILTACQKTSDQGITVLPSSQRSANASNAPQVQTGISAANAPEEWIGAVLSGKEAPNSTDYCKINFDVENHTSVNFSKLWIKLVTRDSAGNVIDSSHLSGRLSPQSKATMSYWSSHCSLVTSVDLQGIEEISQVNGEFLAAGPERQRILAVPVRWVSNQQEGTIANSGGEGVSKPNVASMPFSSKNMLEAAIDPSAPDKALYDRYRDQGALNMQNSFYGLSVNYLTADWSTRGALNNVVMRVGPEVAPAVVRAALTAACKVTPSAWVVQLDPLPRGQVSRDGITCTYTRAPDASYTEISITNAGEIDTAANVPAKVVAIDPAPTTAAPATMPPQPAPPTQSAACQNPADCAKAMLRAAKDQNLAAAMDAALAMDALPKPQRGDRANARKFNQNGLTALNAGDASAAVTFFKLAAAADPGDQETLSNLAFAFSANGEQIKAEDTAVTALALNARRATIWAPLAVTLAKENRQGQALEAMWLAYQFSTDKAKTLSFIHRKLSSETDPAVLKMYASSAAWFEQNKTPDDL</sequence>
<accession>A0A6N6W3Z0</accession>
<dbReference type="InterPro" id="IPR011990">
    <property type="entry name" value="TPR-like_helical_dom_sf"/>
</dbReference>
<evidence type="ECO:0000256" key="1">
    <source>
        <dbReference type="SAM" id="SignalP"/>
    </source>
</evidence>
<evidence type="ECO:0000313" key="2">
    <source>
        <dbReference type="EMBL" id="KAE8754504.1"/>
    </source>
</evidence>
<keyword evidence="1" id="KW-0732">Signal</keyword>
<dbReference type="OrthoDB" id="3182597at2"/>
<feature type="signal peptide" evidence="1">
    <location>
        <begin position="1"/>
        <end position="22"/>
    </location>
</feature>
<dbReference type="Proteomes" id="UP000463700">
    <property type="component" value="Unassembled WGS sequence"/>
</dbReference>
<dbReference type="AlphaFoldDB" id="A0A6N6W3Z0"/>
<feature type="chain" id="PRO_5027052651" evidence="1">
    <location>
        <begin position="23"/>
        <end position="544"/>
    </location>
</feature>
<evidence type="ECO:0000313" key="3">
    <source>
        <dbReference type="Proteomes" id="UP000463700"/>
    </source>
</evidence>
<dbReference type="EMBL" id="VOSW01000123">
    <property type="protein sequence ID" value="KAE8754504.1"/>
    <property type="molecule type" value="Genomic_DNA"/>
</dbReference>
<dbReference type="PROSITE" id="PS51257">
    <property type="entry name" value="PROKAR_LIPOPROTEIN"/>
    <property type="match status" value="1"/>
</dbReference>
<dbReference type="RefSeq" id="WP_154566839.1">
    <property type="nucleotide sequence ID" value="NZ_VOSW01000123.1"/>
</dbReference>
<protein>
    <submittedName>
        <fullName evidence="2">Uncharacterized protein</fullName>
    </submittedName>
</protein>
<dbReference type="Gene3D" id="1.25.40.10">
    <property type="entry name" value="Tetratricopeptide repeat domain"/>
    <property type="match status" value="1"/>
</dbReference>
<dbReference type="SUPFAM" id="SSF48452">
    <property type="entry name" value="TPR-like"/>
    <property type="match status" value="1"/>
</dbReference>
<comment type="caution">
    <text evidence="2">The sequence shown here is derived from an EMBL/GenBank/DDBJ whole genome shotgun (WGS) entry which is preliminary data.</text>
</comment>
<reference evidence="2 3" key="1">
    <citation type="journal article" date="2020" name="Int. J. Syst. Evol. Microbiol.">
        <title>Paraburkholderia madseniana sp. nov., a phenolic acid-degrading bacterium isolated from acidic forest soil.</title>
        <authorList>
            <person name="Wilhelm R.C."/>
            <person name="Murphy S.J.L."/>
            <person name="Feriancek N.M."/>
            <person name="Karasz D.C."/>
            <person name="DeRito C.M."/>
            <person name="Newman J.D."/>
            <person name="Buckley D.H."/>
        </authorList>
    </citation>
    <scope>NUCLEOTIDE SEQUENCE [LARGE SCALE GENOMIC DNA]</scope>
    <source>
        <strain evidence="2 3">RP11</strain>
    </source>
</reference>
<organism evidence="2 3">
    <name type="scientific">Paraburkholderia madseniana</name>
    <dbReference type="NCBI Taxonomy" id="2599607"/>
    <lineage>
        <taxon>Bacteria</taxon>
        <taxon>Pseudomonadati</taxon>
        <taxon>Pseudomonadota</taxon>
        <taxon>Betaproteobacteria</taxon>
        <taxon>Burkholderiales</taxon>
        <taxon>Burkholderiaceae</taxon>
        <taxon>Paraburkholderia</taxon>
    </lineage>
</organism>
<gene>
    <name evidence="2" type="ORF">FSO04_39320</name>
</gene>